<protein>
    <submittedName>
        <fullName evidence="2">Uncharacterized protein</fullName>
    </submittedName>
</protein>
<evidence type="ECO:0000313" key="3">
    <source>
        <dbReference type="Proteomes" id="UP000024816"/>
    </source>
</evidence>
<accession>A0A059F7I5</accession>
<dbReference type="EMBL" id="ARYJ01000013">
    <property type="protein sequence ID" value="KCZ86545.1"/>
    <property type="molecule type" value="Genomic_DNA"/>
</dbReference>
<dbReference type="OrthoDB" id="9909394at2"/>
<keyword evidence="1" id="KW-1133">Transmembrane helix</keyword>
<keyword evidence="1" id="KW-0812">Transmembrane</keyword>
<reference evidence="2 3" key="1">
    <citation type="journal article" date="2014" name="Antonie Van Leeuwenhoek">
        <title>Hyphomonas beringensis sp. nov. and Hyphomonas chukchiensis sp. nov., isolated from surface seawater of the Bering Sea and Chukchi Sea.</title>
        <authorList>
            <person name="Li C."/>
            <person name="Lai Q."/>
            <person name="Li G."/>
            <person name="Dong C."/>
            <person name="Wang J."/>
            <person name="Liao Y."/>
            <person name="Shao Z."/>
        </authorList>
    </citation>
    <scope>NUCLEOTIDE SEQUENCE [LARGE SCALE GENOMIC DNA]</scope>
    <source>
        <strain evidence="2 3">VP2</strain>
    </source>
</reference>
<keyword evidence="3" id="KW-1185">Reference proteome</keyword>
<dbReference type="Proteomes" id="UP000024816">
    <property type="component" value="Unassembled WGS sequence"/>
</dbReference>
<feature type="transmembrane region" description="Helical" evidence="1">
    <location>
        <begin position="33"/>
        <end position="56"/>
    </location>
</feature>
<comment type="caution">
    <text evidence="2">The sequence shown here is derived from an EMBL/GenBank/DDBJ whole genome shotgun (WGS) entry which is preliminary data.</text>
</comment>
<name>A0A059F7I5_9PROT</name>
<gene>
    <name evidence="2" type="ORF">HJA_15374</name>
</gene>
<evidence type="ECO:0000256" key="1">
    <source>
        <dbReference type="SAM" id="Phobius"/>
    </source>
</evidence>
<proteinExistence type="predicted"/>
<dbReference type="AlphaFoldDB" id="A0A059F7I5"/>
<dbReference type="RefSeq" id="WP_035583851.1">
    <property type="nucleotide sequence ID" value="NZ_ARYJ01000013.1"/>
</dbReference>
<organism evidence="2 3">
    <name type="scientific">Hyphomonas jannaschiana VP2</name>
    <dbReference type="NCBI Taxonomy" id="1280952"/>
    <lineage>
        <taxon>Bacteria</taxon>
        <taxon>Pseudomonadati</taxon>
        <taxon>Pseudomonadota</taxon>
        <taxon>Alphaproteobacteria</taxon>
        <taxon>Hyphomonadales</taxon>
        <taxon>Hyphomonadaceae</taxon>
        <taxon>Hyphomonas</taxon>
    </lineage>
</organism>
<evidence type="ECO:0000313" key="2">
    <source>
        <dbReference type="EMBL" id="KCZ86545.1"/>
    </source>
</evidence>
<keyword evidence="1" id="KW-0472">Membrane</keyword>
<sequence>MKSSDLILLAPAIAFAGGLTGLMQHTTYPDDVLYLATSIFLFIVGVAAFGGLLLLVRASLNENEDS</sequence>
<dbReference type="PATRIC" id="fig|1280952.3.peg.3077"/>